<comment type="caution">
    <text evidence="2">The sequence shown here is derived from an EMBL/GenBank/DDBJ whole genome shotgun (WGS) entry which is preliminary data.</text>
</comment>
<dbReference type="PROSITE" id="PS51184">
    <property type="entry name" value="JMJC"/>
    <property type="match status" value="1"/>
</dbReference>
<dbReference type="InterPro" id="IPR003347">
    <property type="entry name" value="JmjC_dom"/>
</dbReference>
<gene>
    <name evidence="2" type="ORF">ABS311_12220</name>
</gene>
<organism evidence="2 3">
    <name type="scientific">Catenovulum sediminis</name>
    <dbReference type="NCBI Taxonomy" id="1740262"/>
    <lineage>
        <taxon>Bacteria</taxon>
        <taxon>Pseudomonadati</taxon>
        <taxon>Pseudomonadota</taxon>
        <taxon>Gammaproteobacteria</taxon>
        <taxon>Alteromonadales</taxon>
        <taxon>Alteromonadaceae</taxon>
        <taxon>Catenovulum</taxon>
    </lineage>
</organism>
<reference evidence="2 3" key="1">
    <citation type="submission" date="2024-06" db="EMBL/GenBank/DDBJ databases">
        <authorList>
            <person name="Chen R.Y."/>
        </authorList>
    </citation>
    <scope>NUCLEOTIDE SEQUENCE [LARGE SCALE GENOMIC DNA]</scope>
    <source>
        <strain evidence="2 3">D2</strain>
    </source>
</reference>
<dbReference type="SUPFAM" id="SSF51197">
    <property type="entry name" value="Clavaminate synthase-like"/>
    <property type="match status" value="1"/>
</dbReference>
<sequence>MIQKADNPTERNFKDELALGLPIQISGSMAKWPAFKLWQSAEYIKQSHRDLPCSVFTAKVGEPLVASPNRVSWHELIDYFWYGTRIKSLPDPERIYLKQTNFNNFPELKKDLVNPSFFSAPMVETNLWMGERGCNSPLHFDYIDNLICQVTGKKIIKLIAPKYTPLLSPCFLDSDRAEKLGLGNNFSFYQSTNELKLDDSSESLNIFEVELSAGEILYIPPLWWHEVDTIKGPSISVNFWYATRYGTRIPRNELTSEQTLLNPMLSMFQS</sequence>
<dbReference type="InterPro" id="IPR041667">
    <property type="entry name" value="Cupin_8"/>
</dbReference>
<dbReference type="EMBL" id="JBELOE010000217">
    <property type="protein sequence ID" value="MER2492642.1"/>
    <property type="molecule type" value="Genomic_DNA"/>
</dbReference>
<dbReference type="SMART" id="SM00558">
    <property type="entry name" value="JmjC"/>
    <property type="match status" value="1"/>
</dbReference>
<feature type="domain" description="JmjC" evidence="1">
    <location>
        <begin position="94"/>
        <end position="258"/>
    </location>
</feature>
<dbReference type="PANTHER" id="PTHR12461:SF105">
    <property type="entry name" value="HYPOXIA-INDUCIBLE FACTOR 1-ALPHA INHIBITOR"/>
    <property type="match status" value="1"/>
</dbReference>
<name>A0ABV1RIS0_9ALTE</name>
<dbReference type="Gene3D" id="2.60.120.650">
    <property type="entry name" value="Cupin"/>
    <property type="match status" value="1"/>
</dbReference>
<dbReference type="Proteomes" id="UP001467690">
    <property type="component" value="Unassembled WGS sequence"/>
</dbReference>
<protein>
    <submittedName>
        <fullName evidence="2">Cupin-like domain-containing protein</fullName>
    </submittedName>
</protein>
<dbReference type="PANTHER" id="PTHR12461">
    <property type="entry name" value="HYPOXIA-INDUCIBLE FACTOR 1 ALPHA INHIBITOR-RELATED"/>
    <property type="match status" value="1"/>
</dbReference>
<accession>A0ABV1RIS0</accession>
<dbReference type="Pfam" id="PF13621">
    <property type="entry name" value="Cupin_8"/>
    <property type="match status" value="1"/>
</dbReference>
<proteinExistence type="predicted"/>
<evidence type="ECO:0000313" key="2">
    <source>
        <dbReference type="EMBL" id="MER2492642.1"/>
    </source>
</evidence>
<dbReference type="RefSeq" id="WP_350402097.1">
    <property type="nucleotide sequence ID" value="NZ_JBELOE010000217.1"/>
</dbReference>
<evidence type="ECO:0000313" key="3">
    <source>
        <dbReference type="Proteomes" id="UP001467690"/>
    </source>
</evidence>
<evidence type="ECO:0000259" key="1">
    <source>
        <dbReference type="PROSITE" id="PS51184"/>
    </source>
</evidence>
<keyword evidence="3" id="KW-1185">Reference proteome</keyword>